<dbReference type="InterPro" id="IPR021271">
    <property type="entry name" value="DUF2850"/>
</dbReference>
<dbReference type="Pfam" id="PF11012">
    <property type="entry name" value="DUF2850"/>
    <property type="match status" value="1"/>
</dbReference>
<keyword evidence="2" id="KW-0472">Membrane</keyword>
<name>A0ABN8DMR4_9VIBR</name>
<feature type="compositionally biased region" description="Basic and acidic residues" evidence="1">
    <location>
        <begin position="139"/>
        <end position="150"/>
    </location>
</feature>
<evidence type="ECO:0000256" key="2">
    <source>
        <dbReference type="SAM" id="Phobius"/>
    </source>
</evidence>
<gene>
    <name evidence="3" type="ORF">VHP8226_03910</name>
</gene>
<feature type="transmembrane region" description="Helical" evidence="2">
    <location>
        <begin position="12"/>
        <end position="32"/>
    </location>
</feature>
<sequence length="150" mass="16857">MAVYRDSRQTYMMIGLGTIFLSLVIIIVMAFVTSKGTYVAPDNIHGEWIEIGTPNQQTEVLQFSDRGVHRDYKLIATKYQFNGRIATVKTGSGLWVYEKVGSKSSPQLRRITPRMPPQRFILKGYQHTLSGSSSGSGTNRRDAVKKHFGD</sequence>
<keyword evidence="4" id="KW-1185">Reference proteome</keyword>
<evidence type="ECO:0000256" key="1">
    <source>
        <dbReference type="SAM" id="MobiDB-lite"/>
    </source>
</evidence>
<dbReference type="EMBL" id="CAKLCM010000003">
    <property type="protein sequence ID" value="CAH0530227.1"/>
    <property type="molecule type" value="Genomic_DNA"/>
</dbReference>
<comment type="caution">
    <text evidence="3">The sequence shown here is derived from an EMBL/GenBank/DDBJ whole genome shotgun (WGS) entry which is preliminary data.</text>
</comment>
<organism evidence="3 4">
    <name type="scientific">Vibrio hippocampi</name>
    <dbReference type="NCBI Taxonomy" id="654686"/>
    <lineage>
        <taxon>Bacteria</taxon>
        <taxon>Pseudomonadati</taxon>
        <taxon>Pseudomonadota</taxon>
        <taxon>Gammaproteobacteria</taxon>
        <taxon>Vibrionales</taxon>
        <taxon>Vibrionaceae</taxon>
        <taxon>Vibrio</taxon>
    </lineage>
</organism>
<reference evidence="3" key="1">
    <citation type="submission" date="2021-12" db="EMBL/GenBank/DDBJ databases">
        <authorList>
            <person name="Rodrigo-Torres L."/>
            <person name="Arahal R. D."/>
            <person name="Lucena T."/>
        </authorList>
    </citation>
    <scope>NUCLEOTIDE SEQUENCE</scope>
    <source>
        <strain evidence="3">CECT 8226</strain>
    </source>
</reference>
<keyword evidence="2" id="KW-1133">Transmembrane helix</keyword>
<evidence type="ECO:0000313" key="3">
    <source>
        <dbReference type="EMBL" id="CAH0530227.1"/>
    </source>
</evidence>
<dbReference type="Proteomes" id="UP000838160">
    <property type="component" value="Unassembled WGS sequence"/>
</dbReference>
<evidence type="ECO:0000313" key="4">
    <source>
        <dbReference type="Proteomes" id="UP000838160"/>
    </source>
</evidence>
<proteinExistence type="predicted"/>
<feature type="region of interest" description="Disordered" evidence="1">
    <location>
        <begin position="127"/>
        <end position="150"/>
    </location>
</feature>
<dbReference type="RefSeq" id="WP_237486744.1">
    <property type="nucleotide sequence ID" value="NZ_CAKLCM010000003.1"/>
</dbReference>
<accession>A0ABN8DMR4</accession>
<evidence type="ECO:0008006" key="5">
    <source>
        <dbReference type="Google" id="ProtNLM"/>
    </source>
</evidence>
<keyword evidence="2" id="KW-0812">Transmembrane</keyword>
<protein>
    <recommendedName>
        <fullName evidence="5">DUF2850 domain-containing protein</fullName>
    </recommendedName>
</protein>